<evidence type="ECO:0000259" key="7">
    <source>
        <dbReference type="PROSITE" id="PS50835"/>
    </source>
</evidence>
<keyword evidence="3" id="KW-1015">Disulfide bond</keyword>
<evidence type="ECO:0000313" key="9">
    <source>
        <dbReference type="Proteomes" id="UP000507470"/>
    </source>
</evidence>
<organism evidence="8 9">
    <name type="scientific">Mytilus coruscus</name>
    <name type="common">Sea mussel</name>
    <dbReference type="NCBI Taxonomy" id="42192"/>
    <lineage>
        <taxon>Eukaryota</taxon>
        <taxon>Metazoa</taxon>
        <taxon>Spiralia</taxon>
        <taxon>Lophotrochozoa</taxon>
        <taxon>Mollusca</taxon>
        <taxon>Bivalvia</taxon>
        <taxon>Autobranchia</taxon>
        <taxon>Pteriomorphia</taxon>
        <taxon>Mytilida</taxon>
        <taxon>Mytiloidea</taxon>
        <taxon>Mytilidae</taxon>
        <taxon>Mytilinae</taxon>
        <taxon>Mytilus</taxon>
    </lineage>
</organism>
<evidence type="ECO:0000256" key="3">
    <source>
        <dbReference type="ARBA" id="ARBA00023157"/>
    </source>
</evidence>
<feature type="domain" description="Ig-like" evidence="7">
    <location>
        <begin position="301"/>
        <end position="372"/>
    </location>
</feature>
<protein>
    <submittedName>
        <fullName evidence="8">HMCN</fullName>
    </submittedName>
</protein>
<feature type="domain" description="Ig-like" evidence="7">
    <location>
        <begin position="104"/>
        <end position="172"/>
    </location>
</feature>
<feature type="compositionally biased region" description="Basic and acidic residues" evidence="6">
    <location>
        <begin position="539"/>
        <end position="550"/>
    </location>
</feature>
<evidence type="ECO:0000256" key="2">
    <source>
        <dbReference type="ARBA" id="ARBA00023136"/>
    </source>
</evidence>
<dbReference type="PROSITE" id="PS50835">
    <property type="entry name" value="IG_LIKE"/>
    <property type="match status" value="3"/>
</dbReference>
<dbReference type="InterPro" id="IPR003599">
    <property type="entry name" value="Ig_sub"/>
</dbReference>
<dbReference type="InterPro" id="IPR013783">
    <property type="entry name" value="Ig-like_fold"/>
</dbReference>
<gene>
    <name evidence="8" type="ORF">MCOR_1390</name>
</gene>
<evidence type="ECO:0000256" key="5">
    <source>
        <dbReference type="ARBA" id="ARBA00023319"/>
    </source>
</evidence>
<comment type="subcellular location">
    <subcellularLocation>
        <location evidence="1">Membrane</location>
        <topology evidence="1">Single-pass type I membrane protein</topology>
    </subcellularLocation>
</comment>
<evidence type="ECO:0000256" key="4">
    <source>
        <dbReference type="ARBA" id="ARBA00023180"/>
    </source>
</evidence>
<dbReference type="Pfam" id="PF13927">
    <property type="entry name" value="Ig_3"/>
    <property type="match status" value="1"/>
</dbReference>
<dbReference type="EMBL" id="CACVKT020000270">
    <property type="protein sequence ID" value="CAC5357928.1"/>
    <property type="molecule type" value="Genomic_DNA"/>
</dbReference>
<evidence type="ECO:0000256" key="1">
    <source>
        <dbReference type="ARBA" id="ARBA00004479"/>
    </source>
</evidence>
<dbReference type="AlphaFoldDB" id="A0A6J7ZXX8"/>
<feature type="domain" description="Ig-like" evidence="7">
    <location>
        <begin position="10"/>
        <end position="99"/>
    </location>
</feature>
<evidence type="ECO:0000256" key="6">
    <source>
        <dbReference type="SAM" id="MobiDB-lite"/>
    </source>
</evidence>
<reference evidence="8 9" key="1">
    <citation type="submission" date="2020-06" db="EMBL/GenBank/DDBJ databases">
        <authorList>
            <person name="Li R."/>
            <person name="Bekaert M."/>
        </authorList>
    </citation>
    <scope>NUCLEOTIDE SEQUENCE [LARGE SCALE GENOMIC DNA]</scope>
    <source>
        <strain evidence="9">wild</strain>
    </source>
</reference>
<accession>A0A6J7ZXX8</accession>
<sequence>MFITFQLLEPPLNISINPENQNGQIAVVEGSNIALECSVNDGKPSVTLYWTTGENIVYQRNKTEKIKYTLTASRQFHKRYFTCIANNTFYQIKRTTQIHLYLKPLVKIYAIPKLIEEGRKLVLVCENQTNVKPTDVTWFYDDSILLGLSTFQVTFPNVSRNKAGKYTCRVTNIAGIGTKDFHLIVNYKPYVTDGIQEYVFDAELYEPTYISISILSSPRPDVAWSQTAHGKLGSWNCQLKDNESYIISSNIVPEINSHVGEYGIVVRNYLGSLNIIVKLESSTVKITPLFAHCNMSSHLHLECQISESKLVQQLHANWIHEINGTTLRILSGQQSGNTSVLTIKYCDYREMGDYVCKWKSVTREYSNTARVTVFGHPIIAIKEVVPNNETSIQLVVQFLSVPNPTEVRWFLDDSIISKTDTRFKREIHASLIQQEIHSKKVILPGFKTYLVAALHFRNTGLTFSCQIRNMFGTRYVSFEGDLFKDVHETFEDNEHHNEEGLDVLDAMNNSPIQHHTSNEEVNSSESRNSDGNYEEIENEIYHDAEWRNSETESSSSEATQHNDYENTDICNDYEDLDETKVEVHSYEI</sequence>
<evidence type="ECO:0000313" key="8">
    <source>
        <dbReference type="EMBL" id="CAC5357928.1"/>
    </source>
</evidence>
<keyword evidence="4" id="KW-0325">Glycoprotein</keyword>
<name>A0A6J7ZXX8_MYTCO</name>
<dbReference type="PANTHER" id="PTHR11640">
    <property type="entry name" value="NEPHRIN"/>
    <property type="match status" value="1"/>
</dbReference>
<dbReference type="OrthoDB" id="6133959at2759"/>
<feature type="region of interest" description="Disordered" evidence="6">
    <location>
        <begin position="509"/>
        <end position="568"/>
    </location>
</feature>
<dbReference type="InterPro" id="IPR003598">
    <property type="entry name" value="Ig_sub2"/>
</dbReference>
<dbReference type="Gene3D" id="2.60.40.10">
    <property type="entry name" value="Immunoglobulins"/>
    <property type="match status" value="3"/>
</dbReference>
<proteinExistence type="predicted"/>
<dbReference type="SMART" id="SM00408">
    <property type="entry name" value="IGc2"/>
    <property type="match status" value="1"/>
</dbReference>
<dbReference type="InterPro" id="IPR051275">
    <property type="entry name" value="Cell_adhesion_signaling"/>
</dbReference>
<keyword evidence="9" id="KW-1185">Reference proteome</keyword>
<dbReference type="SMART" id="SM00409">
    <property type="entry name" value="IG"/>
    <property type="match status" value="3"/>
</dbReference>
<keyword evidence="5" id="KW-0393">Immunoglobulin domain</keyword>
<dbReference type="InterPro" id="IPR007110">
    <property type="entry name" value="Ig-like_dom"/>
</dbReference>
<dbReference type="SUPFAM" id="SSF48726">
    <property type="entry name" value="Immunoglobulin"/>
    <property type="match status" value="3"/>
</dbReference>
<dbReference type="Proteomes" id="UP000507470">
    <property type="component" value="Unassembled WGS sequence"/>
</dbReference>
<keyword evidence="2" id="KW-0472">Membrane</keyword>
<dbReference type="GO" id="GO:0016020">
    <property type="term" value="C:membrane"/>
    <property type="evidence" value="ECO:0007669"/>
    <property type="project" value="UniProtKB-SubCell"/>
</dbReference>
<dbReference type="InterPro" id="IPR036179">
    <property type="entry name" value="Ig-like_dom_sf"/>
</dbReference>